<dbReference type="Gene3D" id="2.60.40.10">
    <property type="entry name" value="Immunoglobulins"/>
    <property type="match status" value="2"/>
</dbReference>
<feature type="domain" description="Bacterial Ig-like" evidence="6">
    <location>
        <begin position="721"/>
        <end position="809"/>
    </location>
</feature>
<dbReference type="InterPro" id="IPR013519">
    <property type="entry name" value="Int_alpha_beta-p"/>
</dbReference>
<feature type="signal peptide" evidence="5">
    <location>
        <begin position="1"/>
        <end position="26"/>
    </location>
</feature>
<keyword evidence="8" id="KW-1185">Reference proteome</keyword>
<accession>A0A938Y9U1</accession>
<dbReference type="PANTHER" id="PTHR23221:SF7">
    <property type="entry name" value="PHOSPHATIDYLINOSITOL-GLYCAN-SPECIFIC PHOSPHOLIPASE D"/>
    <property type="match status" value="1"/>
</dbReference>
<dbReference type="Pfam" id="PF01839">
    <property type="entry name" value="FG-GAP"/>
    <property type="match status" value="2"/>
</dbReference>
<gene>
    <name evidence="7" type="ORF">JK386_12695</name>
</gene>
<dbReference type="PANTHER" id="PTHR23221">
    <property type="entry name" value="GLYCOSYLPHOSPHATIDYLINOSITOL PHOSPHOLIPASE D"/>
    <property type="match status" value="1"/>
</dbReference>
<dbReference type="AlphaFoldDB" id="A0A938Y9U1"/>
<keyword evidence="4" id="KW-0325">Glycoprotein</keyword>
<dbReference type="InterPro" id="IPR000413">
    <property type="entry name" value="Integrin_alpha"/>
</dbReference>
<evidence type="ECO:0000259" key="6">
    <source>
        <dbReference type="Pfam" id="PF16640"/>
    </source>
</evidence>
<evidence type="ECO:0000256" key="1">
    <source>
        <dbReference type="ARBA" id="ARBA00022729"/>
    </source>
</evidence>
<dbReference type="Pfam" id="PF16640">
    <property type="entry name" value="Big_3_5"/>
    <property type="match status" value="1"/>
</dbReference>
<evidence type="ECO:0000256" key="3">
    <source>
        <dbReference type="ARBA" id="ARBA00022801"/>
    </source>
</evidence>
<dbReference type="RefSeq" id="WP_205292060.1">
    <property type="nucleotide sequence ID" value="NZ_CP074406.1"/>
</dbReference>
<dbReference type="GO" id="GO:0016787">
    <property type="term" value="F:hydrolase activity"/>
    <property type="evidence" value="ECO:0007669"/>
    <property type="project" value="UniProtKB-KW"/>
</dbReference>
<keyword evidence="2" id="KW-0677">Repeat</keyword>
<dbReference type="GO" id="GO:0007155">
    <property type="term" value="P:cell adhesion"/>
    <property type="evidence" value="ECO:0007669"/>
    <property type="project" value="InterPro"/>
</dbReference>
<keyword evidence="3" id="KW-0378">Hydrolase</keyword>
<comment type="caution">
    <text evidence="7">The sequence shown here is derived from an EMBL/GenBank/DDBJ whole genome shotgun (WGS) entry which is preliminary data.</text>
</comment>
<dbReference type="EMBL" id="JAERTX010000010">
    <property type="protein sequence ID" value="MBM9460763.1"/>
    <property type="molecule type" value="Genomic_DNA"/>
</dbReference>
<dbReference type="InterPro" id="IPR028994">
    <property type="entry name" value="Integrin_alpha_N"/>
</dbReference>
<dbReference type="GO" id="GO:0005975">
    <property type="term" value="P:carbohydrate metabolic process"/>
    <property type="evidence" value="ECO:0007669"/>
    <property type="project" value="UniProtKB-ARBA"/>
</dbReference>
<evidence type="ECO:0000313" key="8">
    <source>
        <dbReference type="Proteomes" id="UP000663791"/>
    </source>
</evidence>
<protein>
    <submittedName>
        <fullName evidence="7">FG-GAP repeat protein</fullName>
    </submittedName>
</protein>
<proteinExistence type="predicted"/>
<name>A0A938Y9U1_9ACTN</name>
<dbReference type="GO" id="GO:0008305">
    <property type="term" value="C:integrin complex"/>
    <property type="evidence" value="ECO:0007669"/>
    <property type="project" value="InterPro"/>
</dbReference>
<dbReference type="InterPro" id="IPR013783">
    <property type="entry name" value="Ig-like_fold"/>
</dbReference>
<reference evidence="7" key="1">
    <citation type="submission" date="2021-01" db="EMBL/GenBank/DDBJ databases">
        <title>Novel species in genus Nocardioides.</title>
        <authorList>
            <person name="Zhang G."/>
        </authorList>
    </citation>
    <scope>NUCLEOTIDE SEQUENCE</scope>
    <source>
        <strain evidence="7">Zg-536</strain>
    </source>
</reference>
<dbReference type="InterPro" id="IPR032109">
    <property type="entry name" value="Big_3_5"/>
</dbReference>
<dbReference type="PROSITE" id="PS51470">
    <property type="entry name" value="FG_GAP"/>
    <property type="match status" value="3"/>
</dbReference>
<sequence length="908" mass="90184">MSARKAVAVGAAALTASMAVTATATAADGAATTVSHQLAFSAETSAFGSALSRTSCDVNGDQVDDVVVGDRGWERGEYGQVGAAYVLLGGTDVTGGDATEPSAAGAVRLDGPPVEVPAGAWLGWSVSCLGDANGDGIDDLVVGTGSRAYHSVAVVFGSRDFGPLDLSDLGTRGYTITDPVAGTTAGGGTDNFGYAVTGPGDVDGDGLADIAIGDLLADNNGRTNSGRVWVVKGKASTTPVDVQTDTEQVLAVIDGGKAEERLATVEAAGDVNGDGKDDLLLGSYVATPWAGTTGNGAGYVVYGGGPAVVDVGALAGRGFMVAGPTRGKDRLGIAAGGIGDIDGDGQADFVLGADGATDAGIHGGVAVVLGSDSDAPVMTDPLAADGPAVYSCADGALDATCADSSKVRRGYWVQGASADAHTGFSVAGMPDANGDAVPDFLLGAYGEGSTGAAYLIYSEPERVATLSLADLTAAQGERFTSETGTGTSGRTVGAAGDVDGNGVQDVAFGGQGNNVTVALRGALSTKVTVTAGEQRVTGEPVAFDVSVRPSTGVRNAAVDGVATVSVDGAPVADLQQVPVTDGVAAFEWVGGPGSHQVTVGFVPADAARLKPTTASTQVVVGKQTATGELTLDADTAEHGTEVTARFTTAATLARPVSFEVDGVAVAAAAVVDGVATAKLDGLAVGRHQVRVSYPGDDVVSAFSTAPASLTVSAKAAQPIAVTLSSARVVYGRAVQAQVTVAGGHAVHGGKVAFYADHKLAATVAVGHDGVARARIAGLKAGRHRITARFLGSAETAAGATSPAVAVAVAKARPGRVVVKGAAFRKGTRPKVTVRVGTLNNGARPVGTVVVRAGGKSVKVKLTAAKKGKVVVRLPKAKKAVTVRATFVPKEKANVARATSAKVKLKPRR</sequence>
<dbReference type="Gene3D" id="2.130.10.130">
    <property type="entry name" value="Integrin alpha, N-terminal"/>
    <property type="match status" value="3"/>
</dbReference>
<evidence type="ECO:0000256" key="5">
    <source>
        <dbReference type="SAM" id="SignalP"/>
    </source>
</evidence>
<keyword evidence="1 5" id="KW-0732">Signal</keyword>
<dbReference type="InterPro" id="IPR013517">
    <property type="entry name" value="FG-GAP"/>
</dbReference>
<evidence type="ECO:0000256" key="2">
    <source>
        <dbReference type="ARBA" id="ARBA00022737"/>
    </source>
</evidence>
<organism evidence="7 8">
    <name type="scientific">Nocardioides faecalis</name>
    <dbReference type="NCBI Taxonomy" id="2803858"/>
    <lineage>
        <taxon>Bacteria</taxon>
        <taxon>Bacillati</taxon>
        <taxon>Actinomycetota</taxon>
        <taxon>Actinomycetes</taxon>
        <taxon>Propionibacteriales</taxon>
        <taxon>Nocardioidaceae</taxon>
        <taxon>Nocardioides</taxon>
    </lineage>
</organism>
<evidence type="ECO:0000313" key="7">
    <source>
        <dbReference type="EMBL" id="MBM9460763.1"/>
    </source>
</evidence>
<feature type="chain" id="PRO_5037965040" evidence="5">
    <location>
        <begin position="27"/>
        <end position="908"/>
    </location>
</feature>
<dbReference type="SMART" id="SM00191">
    <property type="entry name" value="Int_alpha"/>
    <property type="match status" value="6"/>
</dbReference>
<evidence type="ECO:0000256" key="4">
    <source>
        <dbReference type="ARBA" id="ARBA00023180"/>
    </source>
</evidence>
<dbReference type="SUPFAM" id="SSF69318">
    <property type="entry name" value="Integrin alpha N-terminal domain"/>
    <property type="match status" value="1"/>
</dbReference>
<dbReference type="PRINTS" id="PR01185">
    <property type="entry name" value="INTEGRINA"/>
</dbReference>
<dbReference type="Proteomes" id="UP000663791">
    <property type="component" value="Unassembled WGS sequence"/>
</dbReference>